<proteinExistence type="predicted"/>
<evidence type="ECO:0000313" key="1">
    <source>
        <dbReference type="EMBL" id="KAK9135104.1"/>
    </source>
</evidence>
<gene>
    <name evidence="1" type="ORF">Syun_014434</name>
</gene>
<accession>A0AAP0JJJ9</accession>
<dbReference type="Proteomes" id="UP001420932">
    <property type="component" value="Unassembled WGS sequence"/>
</dbReference>
<comment type="caution">
    <text evidence="1">The sequence shown here is derived from an EMBL/GenBank/DDBJ whole genome shotgun (WGS) entry which is preliminary data.</text>
</comment>
<reference evidence="1 2" key="1">
    <citation type="submission" date="2024-01" db="EMBL/GenBank/DDBJ databases">
        <title>Genome assemblies of Stephania.</title>
        <authorList>
            <person name="Yang L."/>
        </authorList>
    </citation>
    <scope>NUCLEOTIDE SEQUENCE [LARGE SCALE GENOMIC DNA]</scope>
    <source>
        <strain evidence="1">YNDBR</strain>
        <tissue evidence="1">Leaf</tissue>
    </source>
</reference>
<dbReference type="PANTHER" id="PTHR47718:SF5">
    <property type="entry name" value="PROTEIN FAR1-RELATED SEQUENCE 8-LIKE"/>
    <property type="match status" value="1"/>
</dbReference>
<protein>
    <submittedName>
        <fullName evidence="1">Uncharacterized protein</fullName>
    </submittedName>
</protein>
<dbReference type="AlphaFoldDB" id="A0AAP0JJJ9"/>
<evidence type="ECO:0000313" key="2">
    <source>
        <dbReference type="Proteomes" id="UP001420932"/>
    </source>
</evidence>
<name>A0AAP0JJJ9_9MAGN</name>
<sequence>MSPSKARFCRCNKLLTTATKKRLELNDSSGIPSCKSFMAESMRARVSINCPLEKKISGITIRNHIQAAQKLRLGDSDAEAIYQYFLKKQKENVNFIHAKSFSEEGHMKHVFSVDLRSRSAYKYFGDAISFILPNSLITTICHDAPSSMSTIMGSRSYLDVHSFLMR</sequence>
<organism evidence="1 2">
    <name type="scientific">Stephania yunnanensis</name>
    <dbReference type="NCBI Taxonomy" id="152371"/>
    <lineage>
        <taxon>Eukaryota</taxon>
        <taxon>Viridiplantae</taxon>
        <taxon>Streptophyta</taxon>
        <taxon>Embryophyta</taxon>
        <taxon>Tracheophyta</taxon>
        <taxon>Spermatophyta</taxon>
        <taxon>Magnoliopsida</taxon>
        <taxon>Ranunculales</taxon>
        <taxon>Menispermaceae</taxon>
        <taxon>Menispermoideae</taxon>
        <taxon>Cissampelideae</taxon>
        <taxon>Stephania</taxon>
    </lineage>
</organism>
<dbReference type="EMBL" id="JBBNAF010000006">
    <property type="protein sequence ID" value="KAK9135104.1"/>
    <property type="molecule type" value="Genomic_DNA"/>
</dbReference>
<keyword evidence="2" id="KW-1185">Reference proteome</keyword>
<dbReference type="PANTHER" id="PTHR47718">
    <property type="entry name" value="OS01G0519700 PROTEIN"/>
    <property type="match status" value="1"/>
</dbReference>